<gene>
    <name evidence="17" type="ORF">KC19_6G006800</name>
</gene>
<dbReference type="CDD" id="cd07233">
    <property type="entry name" value="GlxI_Zn"/>
    <property type="match status" value="1"/>
</dbReference>
<comment type="caution">
    <text evidence="17">The sequence shown here is derived from an EMBL/GenBank/DDBJ whole genome shotgun (WGS) entry which is preliminary data.</text>
</comment>
<dbReference type="PROSITE" id="PS51819">
    <property type="entry name" value="VOC"/>
    <property type="match status" value="1"/>
</dbReference>
<evidence type="ECO:0000256" key="6">
    <source>
        <dbReference type="ARBA" id="ARBA00022833"/>
    </source>
</evidence>
<evidence type="ECO:0000256" key="2">
    <source>
        <dbReference type="ARBA" id="ARBA00010363"/>
    </source>
</evidence>
<dbReference type="PANTHER" id="PTHR10374:SF30">
    <property type="entry name" value="LACTOYLGLUTATHIONE LYASE"/>
    <property type="match status" value="1"/>
</dbReference>
<dbReference type="InterPro" id="IPR004360">
    <property type="entry name" value="Glyas_Fos-R_dOase_dom"/>
</dbReference>
<feature type="binding site" evidence="15">
    <location>
        <position position="143"/>
    </location>
    <ligand>
        <name>Zn(2+)</name>
        <dbReference type="ChEBI" id="CHEBI:29105"/>
        <note>ligand shared between dimeric partners</note>
    </ligand>
</feature>
<comment type="catalytic activity">
    <reaction evidence="13">
        <text>(R)-S-lactoylglutathione = methylglyoxal + glutathione</text>
        <dbReference type="Rhea" id="RHEA:19069"/>
        <dbReference type="ChEBI" id="CHEBI:17158"/>
        <dbReference type="ChEBI" id="CHEBI:57474"/>
        <dbReference type="ChEBI" id="CHEBI:57925"/>
        <dbReference type="EC" id="4.4.1.5"/>
    </reaction>
</comment>
<dbReference type="GO" id="GO:0046872">
    <property type="term" value="F:metal ion binding"/>
    <property type="evidence" value="ECO:0007669"/>
    <property type="project" value="UniProtKB-KW"/>
</dbReference>
<organism evidence="17 18">
    <name type="scientific">Ceratodon purpureus</name>
    <name type="common">Fire moss</name>
    <name type="synonym">Dicranum purpureum</name>
    <dbReference type="NCBI Taxonomy" id="3225"/>
    <lineage>
        <taxon>Eukaryota</taxon>
        <taxon>Viridiplantae</taxon>
        <taxon>Streptophyta</taxon>
        <taxon>Embryophyta</taxon>
        <taxon>Bryophyta</taxon>
        <taxon>Bryophytina</taxon>
        <taxon>Bryopsida</taxon>
        <taxon>Dicranidae</taxon>
        <taxon>Pseudoditrichales</taxon>
        <taxon>Ditrichaceae</taxon>
        <taxon>Ceratodon</taxon>
    </lineage>
</organism>
<dbReference type="EC" id="4.4.1.5" evidence="3"/>
<dbReference type="Gene3D" id="3.10.180.10">
    <property type="entry name" value="2,3-Dihydroxybiphenyl 1,2-Dioxygenase, domain 1"/>
    <property type="match status" value="1"/>
</dbReference>
<dbReference type="InterPro" id="IPR029068">
    <property type="entry name" value="Glyas_Bleomycin-R_OHBP_Dase"/>
</dbReference>
<evidence type="ECO:0000256" key="9">
    <source>
        <dbReference type="ARBA" id="ARBA00030537"/>
    </source>
</evidence>
<feature type="active site" description="Proton donor/acceptor" evidence="14">
    <location>
        <position position="189"/>
    </location>
</feature>
<evidence type="ECO:0000256" key="3">
    <source>
        <dbReference type="ARBA" id="ARBA00012081"/>
    </source>
</evidence>
<dbReference type="InterPro" id="IPR037523">
    <property type="entry name" value="VOC_core"/>
</dbReference>
<evidence type="ECO:0000256" key="7">
    <source>
        <dbReference type="ARBA" id="ARBA00023239"/>
    </source>
</evidence>
<evidence type="ECO:0000259" key="16">
    <source>
        <dbReference type="PROSITE" id="PS51819"/>
    </source>
</evidence>
<evidence type="ECO:0000256" key="5">
    <source>
        <dbReference type="ARBA" id="ARBA00022723"/>
    </source>
</evidence>
<feature type="domain" description="VOC" evidence="16">
    <location>
        <begin position="34"/>
        <end position="193"/>
    </location>
</feature>
<dbReference type="NCBIfam" id="TIGR00068">
    <property type="entry name" value="glyox_I"/>
    <property type="match status" value="1"/>
</dbReference>
<dbReference type="PANTHER" id="PTHR10374">
    <property type="entry name" value="LACTOYLGLUTATHIONE LYASE GLYOXALASE I"/>
    <property type="match status" value="1"/>
</dbReference>
<feature type="binding site" evidence="15">
    <location>
        <position position="37"/>
    </location>
    <ligand>
        <name>Zn(2+)</name>
        <dbReference type="ChEBI" id="CHEBI:29105"/>
        <note>ligand shared between dimeric partners</note>
    </ligand>
</feature>
<feature type="binding site" evidence="15">
    <location>
        <position position="189"/>
    </location>
    <ligand>
        <name>Zn(2+)</name>
        <dbReference type="ChEBI" id="CHEBI:29105"/>
        <note>ligand shared between dimeric partners</note>
    </ligand>
</feature>
<reference evidence="17 18" key="1">
    <citation type="submission" date="2020-06" db="EMBL/GenBank/DDBJ databases">
        <title>WGS assembly of Ceratodon purpureus strain R40.</title>
        <authorList>
            <person name="Carey S.B."/>
            <person name="Jenkins J."/>
            <person name="Shu S."/>
            <person name="Lovell J.T."/>
            <person name="Sreedasyam A."/>
            <person name="Maumus F."/>
            <person name="Tiley G.P."/>
            <person name="Fernandez-Pozo N."/>
            <person name="Barry K."/>
            <person name="Chen C."/>
            <person name="Wang M."/>
            <person name="Lipzen A."/>
            <person name="Daum C."/>
            <person name="Saski C.A."/>
            <person name="Payton A.C."/>
            <person name="Mcbreen J.C."/>
            <person name="Conrad R.E."/>
            <person name="Kollar L.M."/>
            <person name="Olsson S."/>
            <person name="Huttunen S."/>
            <person name="Landis J.B."/>
            <person name="Wickett N.J."/>
            <person name="Johnson M.G."/>
            <person name="Rensing S.A."/>
            <person name="Grimwood J."/>
            <person name="Schmutz J."/>
            <person name="Mcdaniel S.F."/>
        </authorList>
    </citation>
    <scope>NUCLEOTIDE SEQUENCE [LARGE SCALE GENOMIC DNA]</scope>
    <source>
        <strain evidence="17 18">R40</strain>
    </source>
</reference>
<evidence type="ECO:0000256" key="1">
    <source>
        <dbReference type="ARBA" id="ARBA00005008"/>
    </source>
</evidence>
<evidence type="ECO:0000256" key="10">
    <source>
        <dbReference type="ARBA" id="ARBA00030892"/>
    </source>
</evidence>
<dbReference type="EMBL" id="CM026427">
    <property type="protein sequence ID" value="KAG0568257.1"/>
    <property type="molecule type" value="Genomic_DNA"/>
</dbReference>
<dbReference type="SUPFAM" id="SSF54593">
    <property type="entry name" value="Glyoxalase/Bleomycin resistance protein/Dihydroxybiphenyl dioxygenase"/>
    <property type="match status" value="1"/>
</dbReference>
<evidence type="ECO:0000313" key="18">
    <source>
        <dbReference type="Proteomes" id="UP000822688"/>
    </source>
</evidence>
<comment type="similarity">
    <text evidence="2">Belongs to the glyoxalase I family.</text>
</comment>
<evidence type="ECO:0000313" key="17">
    <source>
        <dbReference type="EMBL" id="KAG0568257.1"/>
    </source>
</evidence>
<keyword evidence="7" id="KW-0456">Lyase</keyword>
<keyword evidence="18" id="KW-1185">Reference proteome</keyword>
<dbReference type="InterPro" id="IPR018146">
    <property type="entry name" value="Glyoxalase_1_CS"/>
</dbReference>
<sequence>MSVIVEEPLIESAESAAKNPGYCETPDEDTKGYFVQQTMYRIRDPKPSLDFYSRILGMTLIKRIDFPSAKFSLYFLGYIEDPATIPTDSAEKTKFLFSCKSTVELTHNWGTEFDPDFKGYVNGNSEPHCGGRVPNCAPRGYGHIGITVNDVYRACQRFQRLGVEFVKRPQDGRMQGLAFIKDPDGYWIEIFDVEHMSTLLNEQAV</sequence>
<feature type="binding site" evidence="15">
    <location>
        <position position="104"/>
    </location>
    <ligand>
        <name>Zn(2+)</name>
        <dbReference type="ChEBI" id="CHEBI:29105"/>
        <note>ligand shared between dimeric partners</note>
    </ligand>
</feature>
<dbReference type="AlphaFoldDB" id="A0A8T0HC65"/>
<dbReference type="Proteomes" id="UP000822688">
    <property type="component" value="Chromosome 6"/>
</dbReference>
<evidence type="ECO:0000256" key="11">
    <source>
        <dbReference type="ARBA" id="ARBA00032460"/>
    </source>
</evidence>
<dbReference type="Pfam" id="PF00903">
    <property type="entry name" value="Glyoxalase"/>
    <property type="match status" value="1"/>
</dbReference>
<evidence type="ECO:0000256" key="8">
    <source>
        <dbReference type="ARBA" id="ARBA00030291"/>
    </source>
</evidence>
<comment type="pathway">
    <text evidence="1">Secondary metabolite metabolism; methylglyoxal degradation; (R)-lactate from methylglyoxal: step 1/2.</text>
</comment>
<dbReference type="PROSITE" id="PS00934">
    <property type="entry name" value="GLYOXALASE_I_1"/>
    <property type="match status" value="1"/>
</dbReference>
<dbReference type="InterPro" id="IPR004361">
    <property type="entry name" value="Glyoxalase_1"/>
</dbReference>
<evidence type="ECO:0000256" key="13">
    <source>
        <dbReference type="ARBA" id="ARBA00048273"/>
    </source>
</evidence>
<evidence type="ECO:0000256" key="4">
    <source>
        <dbReference type="ARBA" id="ARBA00018701"/>
    </source>
</evidence>
<keyword evidence="5 15" id="KW-0479">Metal-binding</keyword>
<protein>
    <recommendedName>
        <fullName evidence="4">Lactoylglutathione lyase</fullName>
        <ecNumber evidence="3">4.4.1.5</ecNumber>
    </recommendedName>
    <alternativeName>
        <fullName evidence="10">Aldoketomutase</fullName>
    </alternativeName>
    <alternativeName>
        <fullName evidence="9">Glyoxalase I</fullName>
    </alternativeName>
    <alternativeName>
        <fullName evidence="8">Ketone-aldehyde mutase</fullName>
    </alternativeName>
    <alternativeName>
        <fullName evidence="11">Methylglyoxalase</fullName>
    </alternativeName>
    <alternativeName>
        <fullName evidence="12">S-D-lactoylglutathione methylglyoxal lyase</fullName>
    </alternativeName>
</protein>
<evidence type="ECO:0000256" key="15">
    <source>
        <dbReference type="PIRSR" id="PIRSR604361-3"/>
    </source>
</evidence>
<comment type="cofactor">
    <cofactor evidence="15">
        <name>Zn(2+)</name>
        <dbReference type="ChEBI" id="CHEBI:29105"/>
    </cofactor>
    <text evidence="15">Binds 1 zinc ion per subunit. In the homodimer, two zinc ions are bound between subunits.</text>
</comment>
<dbReference type="GO" id="GO:0004462">
    <property type="term" value="F:lactoylglutathione lyase activity"/>
    <property type="evidence" value="ECO:0007669"/>
    <property type="project" value="UniProtKB-EC"/>
</dbReference>
<accession>A0A8T0HC65</accession>
<keyword evidence="6 15" id="KW-0862">Zinc</keyword>
<evidence type="ECO:0000256" key="14">
    <source>
        <dbReference type="PIRSR" id="PIRSR604361-1"/>
    </source>
</evidence>
<name>A0A8T0HC65_CERPU</name>
<proteinExistence type="inferred from homology"/>
<evidence type="ECO:0000256" key="12">
    <source>
        <dbReference type="ARBA" id="ARBA00033298"/>
    </source>
</evidence>